<dbReference type="Proteomes" id="UP001443914">
    <property type="component" value="Unassembled WGS sequence"/>
</dbReference>
<name>A0AAW1GWF2_SAPOF</name>
<dbReference type="InterPro" id="IPR004104">
    <property type="entry name" value="Gfo/Idh/MocA-like_OxRdtase_C"/>
</dbReference>
<dbReference type="EMBL" id="JBDFQZ010000013">
    <property type="protein sequence ID" value="KAK9668012.1"/>
    <property type="molecule type" value="Genomic_DNA"/>
</dbReference>
<feature type="domain" description="Gfo/Idh/MocA-like oxidoreductase C-terminal" evidence="2">
    <location>
        <begin position="156"/>
        <end position="372"/>
    </location>
</feature>
<dbReference type="GO" id="GO:0000166">
    <property type="term" value="F:nucleotide binding"/>
    <property type="evidence" value="ECO:0007669"/>
    <property type="project" value="InterPro"/>
</dbReference>
<dbReference type="SUPFAM" id="SSF51735">
    <property type="entry name" value="NAD(P)-binding Rossmann-fold domains"/>
    <property type="match status" value="1"/>
</dbReference>
<sequence>MAEEEAAAAEKKREVKYGIIGVGMMGREHLINLHHLRDHGVSVVCVADPHLPSQHSALQLSLSFHWPLQVFSGHKELLDSGLCDVVIVSSPNMTHYEILMDIISHPKPHHVLVEKPLCTTVPHCKQVIDAAKKRGDMMVQVGLEYRYMPPVAKLIQLVKGGDVGPVRMVSIREHRFPFLVKVNNWNRFNVNTGGTLVEKCCHFFDLMRLFAGANPVRVMASGAMDVNHKDEVYDGKVPDIIDNAYVIVEFDNGSRGVLDLCMFAEGSKNEQEISVVGDLAKNVFQGEAFVPEGIVRFGTRVAGRDGVQTFKTTDDRIKYDGLHHGSSYLEHLNFLDAIRGAKAPEVDLNDGLISVAIGVAAQVSIEQGRFVTIEEVLTSPLRKSLDC</sequence>
<dbReference type="Pfam" id="PF02894">
    <property type="entry name" value="GFO_IDH_MocA_C"/>
    <property type="match status" value="1"/>
</dbReference>
<evidence type="ECO:0000259" key="2">
    <source>
        <dbReference type="Pfam" id="PF02894"/>
    </source>
</evidence>
<evidence type="ECO:0000259" key="1">
    <source>
        <dbReference type="Pfam" id="PF01408"/>
    </source>
</evidence>
<gene>
    <name evidence="3" type="ORF">RND81_13G028900</name>
</gene>
<dbReference type="SUPFAM" id="SSF55347">
    <property type="entry name" value="Glyceraldehyde-3-phosphate dehydrogenase-like, C-terminal domain"/>
    <property type="match status" value="1"/>
</dbReference>
<dbReference type="InterPro" id="IPR000683">
    <property type="entry name" value="Gfo/Idh/MocA-like_OxRdtase_N"/>
</dbReference>
<keyword evidence="4" id="KW-1185">Reference proteome</keyword>
<dbReference type="Gene3D" id="3.30.360.10">
    <property type="entry name" value="Dihydrodipicolinate Reductase, domain 2"/>
    <property type="match status" value="1"/>
</dbReference>
<dbReference type="Gene3D" id="3.40.50.720">
    <property type="entry name" value="NAD(P)-binding Rossmann-like Domain"/>
    <property type="match status" value="1"/>
</dbReference>
<feature type="domain" description="Gfo/Idh/MocA-like oxidoreductase N-terminal" evidence="1">
    <location>
        <begin position="16"/>
        <end position="142"/>
    </location>
</feature>
<reference evidence="3" key="1">
    <citation type="submission" date="2024-03" db="EMBL/GenBank/DDBJ databases">
        <title>WGS assembly of Saponaria officinalis var. Norfolk2.</title>
        <authorList>
            <person name="Jenkins J."/>
            <person name="Shu S."/>
            <person name="Grimwood J."/>
            <person name="Barry K."/>
            <person name="Goodstein D."/>
            <person name="Schmutz J."/>
            <person name="Leebens-Mack J."/>
            <person name="Osbourn A."/>
        </authorList>
    </citation>
    <scope>NUCLEOTIDE SEQUENCE [LARGE SCALE GENOMIC DNA]</scope>
    <source>
        <strain evidence="3">JIC</strain>
    </source>
</reference>
<dbReference type="Pfam" id="PF01408">
    <property type="entry name" value="GFO_IDH_MocA"/>
    <property type="match status" value="1"/>
</dbReference>
<evidence type="ECO:0008006" key="5">
    <source>
        <dbReference type="Google" id="ProtNLM"/>
    </source>
</evidence>
<evidence type="ECO:0000313" key="3">
    <source>
        <dbReference type="EMBL" id="KAK9668012.1"/>
    </source>
</evidence>
<dbReference type="PANTHER" id="PTHR43593:SF1">
    <property type="entry name" value="INOSITOL 2-DEHYDROGENASE"/>
    <property type="match status" value="1"/>
</dbReference>
<organism evidence="3 4">
    <name type="scientific">Saponaria officinalis</name>
    <name type="common">Common soapwort</name>
    <name type="synonym">Lychnis saponaria</name>
    <dbReference type="NCBI Taxonomy" id="3572"/>
    <lineage>
        <taxon>Eukaryota</taxon>
        <taxon>Viridiplantae</taxon>
        <taxon>Streptophyta</taxon>
        <taxon>Embryophyta</taxon>
        <taxon>Tracheophyta</taxon>
        <taxon>Spermatophyta</taxon>
        <taxon>Magnoliopsida</taxon>
        <taxon>eudicotyledons</taxon>
        <taxon>Gunneridae</taxon>
        <taxon>Pentapetalae</taxon>
        <taxon>Caryophyllales</taxon>
        <taxon>Caryophyllaceae</taxon>
        <taxon>Caryophylleae</taxon>
        <taxon>Saponaria</taxon>
    </lineage>
</organism>
<comment type="caution">
    <text evidence="3">The sequence shown here is derived from an EMBL/GenBank/DDBJ whole genome shotgun (WGS) entry which is preliminary data.</text>
</comment>
<dbReference type="PANTHER" id="PTHR43593">
    <property type="match status" value="1"/>
</dbReference>
<evidence type="ECO:0000313" key="4">
    <source>
        <dbReference type="Proteomes" id="UP001443914"/>
    </source>
</evidence>
<accession>A0AAW1GWF2</accession>
<dbReference type="InterPro" id="IPR036291">
    <property type="entry name" value="NAD(P)-bd_dom_sf"/>
</dbReference>
<protein>
    <recommendedName>
        <fullName evidence="5">Inositol 2-dehydrogenase</fullName>
    </recommendedName>
</protein>
<dbReference type="InterPro" id="IPR050424">
    <property type="entry name" value="Gfo-Idh-MocA_inositol_DH"/>
</dbReference>
<dbReference type="AlphaFoldDB" id="A0AAW1GWF2"/>
<proteinExistence type="predicted"/>